<evidence type="ECO:0000259" key="9">
    <source>
        <dbReference type="PROSITE" id="PS50113"/>
    </source>
</evidence>
<keyword evidence="3" id="KW-0597">Phosphoprotein</keyword>
<comment type="catalytic activity">
    <reaction evidence="1">
        <text>ATP + protein L-histidine = ADP + protein N-phospho-L-histidine.</text>
        <dbReference type="EC" id="2.7.13.3"/>
    </reaction>
</comment>
<feature type="domain" description="Response regulatory" evidence="7">
    <location>
        <begin position="1"/>
        <end position="63"/>
    </location>
</feature>
<dbReference type="Pfam" id="PF08447">
    <property type="entry name" value="PAS_3"/>
    <property type="match status" value="1"/>
</dbReference>
<dbReference type="PANTHER" id="PTHR43304">
    <property type="entry name" value="PHYTOCHROME-LIKE PROTEIN CPH1"/>
    <property type="match status" value="1"/>
</dbReference>
<accession>A0A3A6PR79</accession>
<dbReference type="InterPro" id="IPR001610">
    <property type="entry name" value="PAC"/>
</dbReference>
<feature type="domain" description="PAC" evidence="9">
    <location>
        <begin position="152"/>
        <end position="203"/>
    </location>
</feature>
<dbReference type="CDD" id="cd00130">
    <property type="entry name" value="PAS"/>
    <property type="match status" value="1"/>
</dbReference>
<evidence type="ECO:0000256" key="1">
    <source>
        <dbReference type="ARBA" id="ARBA00000085"/>
    </source>
</evidence>
<evidence type="ECO:0000256" key="6">
    <source>
        <dbReference type="PROSITE-ProRule" id="PRU00169"/>
    </source>
</evidence>
<dbReference type="Gene3D" id="2.10.70.100">
    <property type="match status" value="1"/>
</dbReference>
<evidence type="ECO:0000256" key="5">
    <source>
        <dbReference type="ARBA" id="ARBA00022777"/>
    </source>
</evidence>
<keyword evidence="5" id="KW-0418">Kinase</keyword>
<evidence type="ECO:0000313" key="10">
    <source>
        <dbReference type="EMBL" id="RJX43038.1"/>
    </source>
</evidence>
<dbReference type="Gene3D" id="3.40.50.2300">
    <property type="match status" value="1"/>
</dbReference>
<dbReference type="SUPFAM" id="SSF55785">
    <property type="entry name" value="PYP-like sensor domain (PAS domain)"/>
    <property type="match status" value="1"/>
</dbReference>
<organism evidence="10 11">
    <name type="scientific">Halonotius aquaticus</name>
    <dbReference type="NCBI Taxonomy" id="2216978"/>
    <lineage>
        <taxon>Archaea</taxon>
        <taxon>Methanobacteriati</taxon>
        <taxon>Methanobacteriota</taxon>
        <taxon>Stenosarchaea group</taxon>
        <taxon>Halobacteria</taxon>
        <taxon>Halobacteriales</taxon>
        <taxon>Haloferacaceae</taxon>
        <taxon>Halonotius</taxon>
    </lineage>
</organism>
<dbReference type="PROSITE" id="PS50110">
    <property type="entry name" value="RESPONSE_REGULATORY"/>
    <property type="match status" value="1"/>
</dbReference>
<dbReference type="SMART" id="SM00086">
    <property type="entry name" value="PAC"/>
    <property type="match status" value="1"/>
</dbReference>
<feature type="domain" description="PAS" evidence="8">
    <location>
        <begin position="105"/>
        <end position="149"/>
    </location>
</feature>
<dbReference type="GO" id="GO:0000160">
    <property type="term" value="P:phosphorelay signal transduction system"/>
    <property type="evidence" value="ECO:0007669"/>
    <property type="project" value="InterPro"/>
</dbReference>
<comment type="caution">
    <text evidence="6">Lacks conserved residue(s) required for the propagation of feature annotation.</text>
</comment>
<dbReference type="InterPro" id="IPR001789">
    <property type="entry name" value="Sig_transdc_resp-reg_receiver"/>
</dbReference>
<dbReference type="EC" id="2.7.13.3" evidence="2"/>
<dbReference type="Proteomes" id="UP000276588">
    <property type="component" value="Unassembled WGS sequence"/>
</dbReference>
<reference evidence="10 11" key="1">
    <citation type="submission" date="2018-06" db="EMBL/GenBank/DDBJ databases">
        <title>Halonotius sp. F13-13 a new haloarchaeeon isolated from a solar saltern from Isla Cristina, Huelva, Spain.</title>
        <authorList>
            <person name="Duran-Viseras A."/>
            <person name="Sanchez-Porro C."/>
            <person name="Ventosa A."/>
        </authorList>
    </citation>
    <scope>NUCLEOTIDE SEQUENCE [LARGE SCALE GENOMIC DNA]</scope>
    <source>
        <strain evidence="10 11">F13-13</strain>
    </source>
</reference>
<dbReference type="NCBIfam" id="TIGR00229">
    <property type="entry name" value="sensory_box"/>
    <property type="match status" value="1"/>
</dbReference>
<dbReference type="InterPro" id="IPR052162">
    <property type="entry name" value="Sensor_kinase/Photoreceptor"/>
</dbReference>
<dbReference type="InterPro" id="IPR035965">
    <property type="entry name" value="PAS-like_dom_sf"/>
</dbReference>
<dbReference type="SUPFAM" id="SSF52172">
    <property type="entry name" value="CheY-like"/>
    <property type="match status" value="1"/>
</dbReference>
<dbReference type="PROSITE" id="PS50113">
    <property type="entry name" value="PAC"/>
    <property type="match status" value="1"/>
</dbReference>
<dbReference type="InterPro" id="IPR011006">
    <property type="entry name" value="CheY-like_superfamily"/>
</dbReference>
<dbReference type="PROSITE" id="PS50112">
    <property type="entry name" value="PAS"/>
    <property type="match status" value="1"/>
</dbReference>
<evidence type="ECO:0000259" key="8">
    <source>
        <dbReference type="PROSITE" id="PS50112"/>
    </source>
</evidence>
<comment type="caution">
    <text evidence="10">The sequence shown here is derived from an EMBL/GenBank/DDBJ whole genome shotgun (WGS) entry which is preliminary data.</text>
</comment>
<dbReference type="AlphaFoldDB" id="A0A3A6PR79"/>
<dbReference type="InterPro" id="IPR013655">
    <property type="entry name" value="PAS_fold_3"/>
</dbReference>
<dbReference type="PANTHER" id="PTHR43304:SF1">
    <property type="entry name" value="PAC DOMAIN-CONTAINING PROTEIN"/>
    <property type="match status" value="1"/>
</dbReference>
<gene>
    <name evidence="10" type="ORF">DM826_07805</name>
</gene>
<name>A0A3A6PR79_9EURY</name>
<evidence type="ECO:0000259" key="7">
    <source>
        <dbReference type="PROSITE" id="PS50110"/>
    </source>
</evidence>
<dbReference type="GO" id="GO:0004673">
    <property type="term" value="F:protein histidine kinase activity"/>
    <property type="evidence" value="ECO:0007669"/>
    <property type="project" value="UniProtKB-EC"/>
</dbReference>
<keyword evidence="4" id="KW-0808">Transferase</keyword>
<evidence type="ECO:0000256" key="3">
    <source>
        <dbReference type="ARBA" id="ARBA00022553"/>
    </source>
</evidence>
<dbReference type="EMBL" id="QKNY01000011">
    <property type="protein sequence ID" value="RJX43038.1"/>
    <property type="molecule type" value="Genomic_DNA"/>
</dbReference>
<sequence>MPTQNGIEFLRNVREEYPNLPFILYTLKGTEEVASEAISAGVTDYLQKEADPSHHTLLAKRIQNFVSQYRAQKELARNEDLLAFTEQLAKTGGWNFDIETGETRWTDGTYAIYGLEPDAELTKQEAIEFYHPDDRSEIRRLVQRCIETGESYEATLRLIDTDDQLRWVRTNGEAIRENGDIVAIRGAIRDITELKKSEEHIKTAQKPTD</sequence>
<dbReference type="InterPro" id="IPR000700">
    <property type="entry name" value="PAS-assoc_C"/>
</dbReference>
<proteinExistence type="predicted"/>
<protein>
    <recommendedName>
        <fullName evidence="2">histidine kinase</fullName>
        <ecNumber evidence="2">2.7.13.3</ecNumber>
    </recommendedName>
</protein>
<dbReference type="Pfam" id="PF00072">
    <property type="entry name" value="Response_reg"/>
    <property type="match status" value="1"/>
</dbReference>
<keyword evidence="11" id="KW-1185">Reference proteome</keyword>
<evidence type="ECO:0000256" key="2">
    <source>
        <dbReference type="ARBA" id="ARBA00012438"/>
    </source>
</evidence>
<dbReference type="InterPro" id="IPR000014">
    <property type="entry name" value="PAS"/>
</dbReference>
<evidence type="ECO:0000256" key="4">
    <source>
        <dbReference type="ARBA" id="ARBA00022679"/>
    </source>
</evidence>
<dbReference type="Gene3D" id="3.30.450.20">
    <property type="entry name" value="PAS domain"/>
    <property type="match status" value="1"/>
</dbReference>
<evidence type="ECO:0000313" key="11">
    <source>
        <dbReference type="Proteomes" id="UP000276588"/>
    </source>
</evidence>